<dbReference type="OrthoDB" id="9991317at2759"/>
<dbReference type="STRING" id="230819.A0A5C3L3N9"/>
<accession>A0A5C3L3N9</accession>
<dbReference type="Pfam" id="PF12770">
    <property type="entry name" value="CHAT"/>
    <property type="match status" value="1"/>
</dbReference>
<keyword evidence="4" id="KW-1185">Reference proteome</keyword>
<feature type="region of interest" description="Disordered" evidence="1">
    <location>
        <begin position="687"/>
        <end position="719"/>
    </location>
</feature>
<proteinExistence type="predicted"/>
<dbReference type="PANTHER" id="PTHR19959">
    <property type="entry name" value="KINESIN LIGHT CHAIN"/>
    <property type="match status" value="1"/>
</dbReference>
<evidence type="ECO:0000256" key="1">
    <source>
        <dbReference type="SAM" id="MobiDB-lite"/>
    </source>
</evidence>
<feature type="domain" description="CHAT" evidence="2">
    <location>
        <begin position="726"/>
        <end position="1019"/>
    </location>
</feature>
<evidence type="ECO:0000313" key="4">
    <source>
        <dbReference type="Proteomes" id="UP000307440"/>
    </source>
</evidence>
<dbReference type="EMBL" id="ML210163">
    <property type="protein sequence ID" value="TFK27629.1"/>
    <property type="molecule type" value="Genomic_DNA"/>
</dbReference>
<dbReference type="AlphaFoldDB" id="A0A5C3L3N9"/>
<dbReference type="InterPro" id="IPR011990">
    <property type="entry name" value="TPR-like_helical_dom_sf"/>
</dbReference>
<dbReference type="Gene3D" id="1.25.40.10">
    <property type="entry name" value="Tetratricopeptide repeat domain"/>
    <property type="match status" value="2"/>
</dbReference>
<name>A0A5C3L3N9_COPMA</name>
<dbReference type="PANTHER" id="PTHR19959:SF119">
    <property type="entry name" value="FUNGAL LIPASE-LIKE DOMAIN-CONTAINING PROTEIN"/>
    <property type="match status" value="1"/>
</dbReference>
<dbReference type="Pfam" id="PF13374">
    <property type="entry name" value="TPR_10"/>
    <property type="match status" value="1"/>
</dbReference>
<protein>
    <recommendedName>
        <fullName evidence="2">CHAT domain-containing protein</fullName>
    </recommendedName>
</protein>
<reference evidence="3 4" key="1">
    <citation type="journal article" date="2019" name="Nat. Ecol. Evol.">
        <title>Megaphylogeny resolves global patterns of mushroom evolution.</title>
        <authorList>
            <person name="Varga T."/>
            <person name="Krizsan K."/>
            <person name="Foldi C."/>
            <person name="Dima B."/>
            <person name="Sanchez-Garcia M."/>
            <person name="Sanchez-Ramirez S."/>
            <person name="Szollosi G.J."/>
            <person name="Szarkandi J.G."/>
            <person name="Papp V."/>
            <person name="Albert L."/>
            <person name="Andreopoulos W."/>
            <person name="Angelini C."/>
            <person name="Antonin V."/>
            <person name="Barry K.W."/>
            <person name="Bougher N.L."/>
            <person name="Buchanan P."/>
            <person name="Buyck B."/>
            <person name="Bense V."/>
            <person name="Catcheside P."/>
            <person name="Chovatia M."/>
            <person name="Cooper J."/>
            <person name="Damon W."/>
            <person name="Desjardin D."/>
            <person name="Finy P."/>
            <person name="Geml J."/>
            <person name="Haridas S."/>
            <person name="Hughes K."/>
            <person name="Justo A."/>
            <person name="Karasinski D."/>
            <person name="Kautmanova I."/>
            <person name="Kiss B."/>
            <person name="Kocsube S."/>
            <person name="Kotiranta H."/>
            <person name="LaButti K.M."/>
            <person name="Lechner B.E."/>
            <person name="Liimatainen K."/>
            <person name="Lipzen A."/>
            <person name="Lukacs Z."/>
            <person name="Mihaltcheva S."/>
            <person name="Morgado L.N."/>
            <person name="Niskanen T."/>
            <person name="Noordeloos M.E."/>
            <person name="Ohm R.A."/>
            <person name="Ortiz-Santana B."/>
            <person name="Ovrebo C."/>
            <person name="Racz N."/>
            <person name="Riley R."/>
            <person name="Savchenko A."/>
            <person name="Shiryaev A."/>
            <person name="Soop K."/>
            <person name="Spirin V."/>
            <person name="Szebenyi C."/>
            <person name="Tomsovsky M."/>
            <person name="Tulloss R.E."/>
            <person name="Uehling J."/>
            <person name="Grigoriev I.V."/>
            <person name="Vagvolgyi C."/>
            <person name="Papp T."/>
            <person name="Martin F.M."/>
            <person name="Miettinen O."/>
            <person name="Hibbett D.S."/>
            <person name="Nagy L.G."/>
        </authorList>
    </citation>
    <scope>NUCLEOTIDE SEQUENCE [LARGE SCALE GENOMIC DNA]</scope>
    <source>
        <strain evidence="3 4">CBS 121175</strain>
    </source>
</reference>
<sequence length="1020" mass="111670">MFLLARFERIGDISDLKEAIKVHTDGVSLTSPSSPTLPHILTYLGISYQLLFDQTGNRDYLEQAIELQRKSIGLTPESHQLLPRRLTNLANSIGVQYQHTSISSDVEDAIGLLRRAVLLTSDNDPAQPGQLMNLGVLFESRFRQTGQLSDIEESIRLGRKAVLLMPKGHPGLPALLMNLGGFLLGCFEQTGDLSHLHQAIRERQRAAHILPSDHAMRWMTLDSLGSAFLRCFDHTGDFSDIEEAVKALAEAVLLIPEGHRTEKHGCVNNLGLAYRRRFELNNNLPDIDKSIAMHKSAFSLIPNDDHPQAISHYLNLGTSLFRRFQRSLKASDINEGILMLQGAVNLAPSGHPELHSILNVIGHAYSGRYETSTDPADAEKAIEAHQRALSITPPHHANRPGMRFTLGHAFFSRFEKTGNQDDLNASLFQYKCAALSDVGPPSVRLQAALSWATRLHTFTPTSPELLDSYGVAVRLISLVGGLGDTIERRHTQLAEVSDITLQAAAAACLAKRPDKAVEWLDQGRCLVWNQLKLLRTPLLELQEQHPKHAERLTSTAKKLELAGSRSTLEGVGAKASPSEKVSMANEVFAHTELAKEWDSLLAEVRGFAKFENFLQPSPISSLLENLPDSGPIVVVNVHKTRCDALALIVGLDEPLLIPLLEFTLEKAQKLREDIFFQLDRCGVRMRGMPISGRDGQEDDGSDIGESRKPHQGAESSRSAGMVCQALAQLWKELVKPILDALAITPSKGHIPLTRLWWCVTGPLAFLPIHAAGIYGVEGGCTIADYVVSSYIPTIGMLTDRIKNSRDIDNDLCGLLLASPEASGLSTLPGTSTEVESINELFDNNKMRVLPLKGSTATTSAALQNMETHSSIHFACHATQDTKAPLNSGFFFTDGRLDLSTIIKRNLKNADLAFLSACETSTGDARLTEEAVHLAAGMLAAGYRGVVSTMWSIFDSQAPKVAKDFYEHLLKANGAGNGGQNQLDSKHAAVALHQAIGKLRERIGDSEMSLISWVPYVHFGL</sequence>
<organism evidence="3 4">
    <name type="scientific">Coprinopsis marcescibilis</name>
    <name type="common">Agaric fungus</name>
    <name type="synonym">Psathyrella marcescibilis</name>
    <dbReference type="NCBI Taxonomy" id="230819"/>
    <lineage>
        <taxon>Eukaryota</taxon>
        <taxon>Fungi</taxon>
        <taxon>Dikarya</taxon>
        <taxon>Basidiomycota</taxon>
        <taxon>Agaricomycotina</taxon>
        <taxon>Agaricomycetes</taxon>
        <taxon>Agaricomycetidae</taxon>
        <taxon>Agaricales</taxon>
        <taxon>Agaricineae</taxon>
        <taxon>Psathyrellaceae</taxon>
        <taxon>Coprinopsis</taxon>
    </lineage>
</organism>
<evidence type="ECO:0000259" key="2">
    <source>
        <dbReference type="Pfam" id="PF12770"/>
    </source>
</evidence>
<dbReference type="InterPro" id="IPR024983">
    <property type="entry name" value="CHAT_dom"/>
</dbReference>
<gene>
    <name evidence="3" type="ORF">FA15DRAFT_586072</name>
</gene>
<dbReference type="Proteomes" id="UP000307440">
    <property type="component" value="Unassembled WGS sequence"/>
</dbReference>
<evidence type="ECO:0000313" key="3">
    <source>
        <dbReference type="EMBL" id="TFK27629.1"/>
    </source>
</evidence>